<dbReference type="AlphaFoldDB" id="A0A6B0GQQ9"/>
<dbReference type="EMBL" id="WSZK01000028">
    <property type="protein sequence ID" value="MWG35929.1"/>
    <property type="molecule type" value="Genomic_DNA"/>
</dbReference>
<keyword evidence="1" id="KW-1133">Transmembrane helix</keyword>
<protein>
    <recommendedName>
        <fullName evidence="2">DUF7847 domain-containing protein</fullName>
    </recommendedName>
</protein>
<gene>
    <name evidence="3" type="ORF">GQS65_15795</name>
</gene>
<feature type="transmembrane region" description="Helical" evidence="1">
    <location>
        <begin position="224"/>
        <end position="245"/>
    </location>
</feature>
<keyword evidence="4" id="KW-1185">Reference proteome</keyword>
<name>A0A6B0GQQ9_9EURY</name>
<feature type="transmembrane region" description="Helical" evidence="1">
    <location>
        <begin position="82"/>
        <end position="104"/>
    </location>
</feature>
<feature type="transmembrane region" description="Helical" evidence="1">
    <location>
        <begin position="21"/>
        <end position="42"/>
    </location>
</feature>
<dbReference type="Pfam" id="PF25231">
    <property type="entry name" value="DUF7847"/>
    <property type="match status" value="1"/>
</dbReference>
<feature type="transmembrane region" description="Helical" evidence="1">
    <location>
        <begin position="124"/>
        <end position="148"/>
    </location>
</feature>
<feature type="domain" description="DUF7847" evidence="2">
    <location>
        <begin position="3"/>
        <end position="248"/>
    </location>
</feature>
<reference evidence="3 4" key="1">
    <citation type="submission" date="2019-12" db="EMBL/GenBank/DDBJ databases">
        <title>Halocatena pleomorpha gen. nov. sp. nov., an extremely halophilic archaeon of family Halobacteriaceae isolated from saltpan soil.</title>
        <authorList>
            <person name="Pal Y."/>
            <person name="Verma A."/>
            <person name="Krishnamurthi S."/>
            <person name="Kumar P."/>
        </authorList>
    </citation>
    <scope>NUCLEOTIDE SEQUENCE [LARGE SCALE GENOMIC DNA]</scope>
    <source>
        <strain evidence="3 4">JCM 16495</strain>
    </source>
</reference>
<keyword evidence="1" id="KW-0472">Membrane</keyword>
<dbReference type="InterPro" id="IPR057169">
    <property type="entry name" value="DUF7847"/>
</dbReference>
<evidence type="ECO:0000256" key="1">
    <source>
        <dbReference type="SAM" id="Phobius"/>
    </source>
</evidence>
<dbReference type="Proteomes" id="UP000451471">
    <property type="component" value="Unassembled WGS sequence"/>
</dbReference>
<comment type="caution">
    <text evidence="3">The sequence shown here is derived from an EMBL/GenBank/DDBJ whole genome shotgun (WGS) entry which is preliminary data.</text>
</comment>
<evidence type="ECO:0000259" key="2">
    <source>
        <dbReference type="Pfam" id="PF25231"/>
    </source>
</evidence>
<dbReference type="OrthoDB" id="205869at2157"/>
<evidence type="ECO:0000313" key="3">
    <source>
        <dbReference type="EMBL" id="MWG35929.1"/>
    </source>
</evidence>
<dbReference type="RefSeq" id="WP_158205596.1">
    <property type="nucleotide sequence ID" value="NZ_WSZK01000028.1"/>
</dbReference>
<keyword evidence="1" id="KW-0812">Transmembrane</keyword>
<proteinExistence type="predicted"/>
<evidence type="ECO:0000313" key="4">
    <source>
        <dbReference type="Proteomes" id="UP000451471"/>
    </source>
</evidence>
<organism evidence="3 4">
    <name type="scientific">Halomarina oriensis</name>
    <dbReference type="NCBI Taxonomy" id="671145"/>
    <lineage>
        <taxon>Archaea</taxon>
        <taxon>Methanobacteriati</taxon>
        <taxon>Methanobacteriota</taxon>
        <taxon>Stenosarchaea group</taxon>
        <taxon>Halobacteria</taxon>
        <taxon>Halobacteriales</taxon>
        <taxon>Natronomonadaceae</taxon>
        <taxon>Halomarina</taxon>
    </lineage>
</organism>
<feature type="transmembrane region" description="Helical" evidence="1">
    <location>
        <begin position="192"/>
        <end position="218"/>
    </location>
</feature>
<accession>A0A6B0GQQ9</accession>
<sequence>MSLNIGSAVRYGFDRLFERNGLLLVGVFVVVGLLGTVASQTLTVGSAGFGTQPTGGTGGMTGIPGLMGAEETPLALPLDAGAALGLGLALTLVGAVAGEALRIVADRTFVSEATEQLYEPSRNIVMATLFGIVAGIIAAVAVFIGTILLVVPGIYIGLGLFFFRQEIAVFDKGPVDALADSWSLAKGHRWSLFGFAVVLVVVSLLVTAANFVFILIAGPIAGSVVSILLGAFVGMFSSAATAGAYRQLLGMKRPDAQFALDSVNADRYGDIDEEWR</sequence>